<evidence type="ECO:0008006" key="3">
    <source>
        <dbReference type="Google" id="ProtNLM"/>
    </source>
</evidence>
<reference evidence="2" key="2">
    <citation type="submission" date="2016-02" db="EMBL/GenBank/DDBJ databases">
        <title>Draft genome sequence of five rapidly growing Mycobacterium species.</title>
        <authorList>
            <person name="Katahira K."/>
            <person name="Gotou Y."/>
            <person name="Iida K."/>
            <person name="Ogura Y."/>
            <person name="Hayashi T."/>
        </authorList>
    </citation>
    <scope>NUCLEOTIDE SEQUENCE [LARGE SCALE GENOMIC DNA]</scope>
    <source>
        <strain evidence="2">JCM6368</strain>
    </source>
</reference>
<proteinExistence type="predicted"/>
<dbReference type="EMBL" id="BCSZ01000033">
    <property type="protein sequence ID" value="GAT03494.1"/>
    <property type="molecule type" value="Genomic_DNA"/>
</dbReference>
<name>A0A100WSY4_MYCFO</name>
<reference evidence="1 2" key="1">
    <citation type="journal article" date="2016" name="Genome Announc.">
        <title>Draft Genome Sequences of Five Rapidly Growing Mycobacterium Species, M. thermoresistibile, M. fortuitum subsp. acetamidolyticum, M. canariasense, M. brisbanense, and M. novocastrense.</title>
        <authorList>
            <person name="Katahira K."/>
            <person name="Ogura Y."/>
            <person name="Gotoh Y."/>
            <person name="Hayashi T."/>
        </authorList>
    </citation>
    <scope>NUCLEOTIDE SEQUENCE [LARGE SCALE GENOMIC DNA]</scope>
    <source>
        <strain evidence="1 2">JCM6368</strain>
    </source>
</reference>
<accession>A0A100WSY4</accession>
<gene>
    <name evidence="1" type="ORF">RMCFA_3606</name>
</gene>
<sequence>MSTSTKTRYVSPPAWPWPGDSREDRAKRVALSYRSLIFEITQGRCDDPAGALHRLDAHWAGLGIHWTTPSPYPLEPDDWLSAPDLAHAIDRTRRDIYNWARLGHIDQRCGPDGAPEYSVASVIAYLQKLRAKRSGSSK</sequence>
<dbReference type="AlphaFoldDB" id="A0A100WSY4"/>
<dbReference type="RefSeq" id="WP_061264175.1">
    <property type="nucleotide sequence ID" value="NZ_BCSZ01000033.1"/>
</dbReference>
<evidence type="ECO:0000313" key="1">
    <source>
        <dbReference type="EMBL" id="GAT03494.1"/>
    </source>
</evidence>
<comment type="caution">
    <text evidence="1">The sequence shown here is derived from an EMBL/GenBank/DDBJ whole genome shotgun (WGS) entry which is preliminary data.</text>
</comment>
<organism evidence="1 2">
    <name type="scientific">Mycolicibacterium fortuitum subsp. acetamidolyticum</name>
    <dbReference type="NCBI Taxonomy" id="144550"/>
    <lineage>
        <taxon>Bacteria</taxon>
        <taxon>Bacillati</taxon>
        <taxon>Actinomycetota</taxon>
        <taxon>Actinomycetes</taxon>
        <taxon>Mycobacteriales</taxon>
        <taxon>Mycobacteriaceae</taxon>
        <taxon>Mycolicibacterium</taxon>
    </lineage>
</organism>
<protein>
    <recommendedName>
        <fullName evidence="3">Helix-turn-helix domain-containing protein</fullName>
    </recommendedName>
</protein>
<evidence type="ECO:0000313" key="2">
    <source>
        <dbReference type="Proteomes" id="UP000069705"/>
    </source>
</evidence>
<dbReference type="Proteomes" id="UP000069705">
    <property type="component" value="Unassembled WGS sequence"/>
</dbReference>